<proteinExistence type="predicted"/>
<accession>A0AA36GV53</accession>
<feature type="domain" description="Fibronectin type-III" evidence="6">
    <location>
        <begin position="958"/>
        <end position="1053"/>
    </location>
</feature>
<feature type="domain" description="Fibronectin type-III" evidence="6">
    <location>
        <begin position="134"/>
        <end position="230"/>
    </location>
</feature>
<dbReference type="SMART" id="SM00060">
    <property type="entry name" value="FN3"/>
    <property type="match status" value="9"/>
</dbReference>
<dbReference type="InterPro" id="IPR050964">
    <property type="entry name" value="Striated_Muscle_Regulatory"/>
</dbReference>
<feature type="domain" description="Fibronectin type-III" evidence="6">
    <location>
        <begin position="1239"/>
        <end position="1339"/>
    </location>
</feature>
<dbReference type="Proteomes" id="UP001176961">
    <property type="component" value="Unassembled WGS sequence"/>
</dbReference>
<dbReference type="Gene3D" id="2.60.40.10">
    <property type="entry name" value="Immunoglobulins"/>
    <property type="match status" value="12"/>
</dbReference>
<keyword evidence="2" id="KW-1015">Disulfide bond</keyword>
<feature type="domain" description="Fibronectin type-III" evidence="6">
    <location>
        <begin position="536"/>
        <end position="638"/>
    </location>
</feature>
<keyword evidence="1" id="KW-0677">Repeat</keyword>
<dbReference type="InterPro" id="IPR036116">
    <property type="entry name" value="FN3_sf"/>
</dbReference>
<feature type="signal peptide" evidence="4">
    <location>
        <begin position="1"/>
        <end position="21"/>
    </location>
</feature>
<evidence type="ECO:0000256" key="4">
    <source>
        <dbReference type="SAM" id="SignalP"/>
    </source>
</evidence>
<dbReference type="PANTHER" id="PTHR13817:SF166">
    <property type="entry name" value="NEURONAL IGCAM-RELATED"/>
    <property type="match status" value="1"/>
</dbReference>
<organism evidence="7 8">
    <name type="scientific">Cylicocyclus nassatus</name>
    <name type="common">Nematode worm</name>
    <dbReference type="NCBI Taxonomy" id="53992"/>
    <lineage>
        <taxon>Eukaryota</taxon>
        <taxon>Metazoa</taxon>
        <taxon>Ecdysozoa</taxon>
        <taxon>Nematoda</taxon>
        <taxon>Chromadorea</taxon>
        <taxon>Rhabditida</taxon>
        <taxon>Rhabditina</taxon>
        <taxon>Rhabditomorpha</taxon>
        <taxon>Strongyloidea</taxon>
        <taxon>Strongylidae</taxon>
        <taxon>Cylicocyclus</taxon>
    </lineage>
</organism>
<feature type="domain" description="Ig-like" evidence="5">
    <location>
        <begin position="848"/>
        <end position="954"/>
    </location>
</feature>
<dbReference type="InterPro" id="IPR003961">
    <property type="entry name" value="FN3_dom"/>
</dbReference>
<keyword evidence="8" id="KW-1185">Reference proteome</keyword>
<dbReference type="InterPro" id="IPR013098">
    <property type="entry name" value="Ig_I-set"/>
</dbReference>
<dbReference type="PROSITE" id="PS50835">
    <property type="entry name" value="IG_LIKE"/>
    <property type="match status" value="3"/>
</dbReference>
<dbReference type="Pfam" id="PF07679">
    <property type="entry name" value="I-set"/>
    <property type="match status" value="1"/>
</dbReference>
<evidence type="ECO:0000256" key="2">
    <source>
        <dbReference type="ARBA" id="ARBA00023157"/>
    </source>
</evidence>
<dbReference type="SUPFAM" id="SSF48726">
    <property type="entry name" value="Immunoglobulin"/>
    <property type="match status" value="3"/>
</dbReference>
<keyword evidence="4" id="KW-0732">Signal</keyword>
<evidence type="ECO:0008006" key="9">
    <source>
        <dbReference type="Google" id="ProtNLM"/>
    </source>
</evidence>
<evidence type="ECO:0000256" key="3">
    <source>
        <dbReference type="SAM" id="MobiDB-lite"/>
    </source>
</evidence>
<protein>
    <recommendedName>
        <fullName evidence="9">Fibronectin type III domain protein</fullName>
    </recommendedName>
</protein>
<feature type="domain" description="Fibronectin type-III" evidence="6">
    <location>
        <begin position="643"/>
        <end position="743"/>
    </location>
</feature>
<dbReference type="SUPFAM" id="SSF49265">
    <property type="entry name" value="Fibronectin type III"/>
    <property type="match status" value="5"/>
</dbReference>
<dbReference type="Pfam" id="PF00041">
    <property type="entry name" value="fn3"/>
    <property type="match status" value="4"/>
</dbReference>
<evidence type="ECO:0000313" key="8">
    <source>
        <dbReference type="Proteomes" id="UP001176961"/>
    </source>
</evidence>
<dbReference type="InterPro" id="IPR007110">
    <property type="entry name" value="Ig-like_dom"/>
</dbReference>
<dbReference type="SMART" id="SM00408">
    <property type="entry name" value="IGc2"/>
    <property type="match status" value="2"/>
</dbReference>
<dbReference type="InterPro" id="IPR013783">
    <property type="entry name" value="Ig-like_fold"/>
</dbReference>
<dbReference type="InterPro" id="IPR003598">
    <property type="entry name" value="Ig_sub2"/>
</dbReference>
<sequence>MLDFRWMLAIIAILGIRQINADNELPAVLVNATVDPSLSIDVCVKANSSLHSPSAITGFKVYFTRNSIVSGDKYKQWQNVEVLTSEPQYCIRLDAHHYDIRPATVYRLRATALINQVESSPSKLVLVNTREAAAKSPVIQSVKVLANGSAIVQFIPAEDADVIANYTVEYRDVSSFDPSWISLEFESDSSSEVLLSGLLPNRTYETRLFVNGNVVHGLCSRHVFFSTNSTAQLPEVSLDAQEEIVLDPDVSEPFEVKCDVVASPPTSVEWLVDGNPLPHDHSFYTVTTETDNERITSTIRVKSRTRNDELTCRATNAAGQVSESVAVRIRGPGSPPTAVTLQSERGGYTVTWQPPSLPNGNITKYVIYHSFNKEYPLADWQKLVLDGTERSVRVLSESEDAFYVRLQAAADSGPGVISDIVAIEKDTIPISVTLQYESPSGREYLVAEPGEKIKARCSAKGKPRPKLFYVVTEENEDPYKEDDVWRQLETTVERDNVVGNVEFTTLSTKVLHCKAKNTAGSNSSSLTFTVKKPGDAPYDIEVLSIDARDIIIVWKAPKFPNLKIESYELLLNEDVDDDEEYWQKYLTTAKDQSLVSTRLSLPTEQLKPSSDYYVRIRAINQAGSGPLSEPIQFKTPNGGPENPPTAVSVEINEANIAVLRWNRPNSTTEILNYVIYFTRDLGISNEDYHEWQTVEVPGDKESFKFDHQVGLKPKTFYRVRVSAKNDVAEGPVSETKEFETAHSELPIPTDIRTSVAEDNTVTITFSAVRDPDDHSNAIGRYKLEMAQSDSILNANWHLVNASSTSIDDMNSQVSMTIDGTRLARSSMYWVKITASLDNPTRFVQASKPRWFRTGDGRLRTRAAIEGAPVIEREPNLFDTLTIVCRAEGYPPPEITWFWNEALIESGKEGWKSQENQSERSSVSTLTRNSVRESGIAVCVATNEDGNATAQIQVRVMGPGSAPTNVQAVGWRNQINVSWQEPEIPNGVITRYIVYYALRNAEDLSEWTKMETDKTEIELPVTSPETRYLVRVQATTEDGPGIISDSVECYSDKHYQPIVMNLETTNVAEFEAEPGQTVTLRCSAQGQPIPRLFYSWDDDDESEITEIQIAENIYHISGSFEKKAFTNQTVVCRAENKHENIAIPKLLIVRKPGDAPHNITWSFDENDSLLINWDKVLYPNGNASYILYLSNFVERVAGPPVRIPEIPYNVNVTLQISAVNEWGEGAKSEPITFPTPNGGPRDAPSLTSLLSKDVKVTISWLPPTQPNGEIKGYTIYFKKNGETVDEPWQYVQVHANRTRFTIDETVGLEEDSHYMLKVSATNERHEGPASEVSWFDTYINVVEELPAPQNVTAYLQNTSLIVHIPIKHAYQDYVIYVRPEFSEQYWKYEAVNVTETQETLVIQHFPLDRNVSYRMKISGLKHGRESRSSEEFALMMEPEPTDTATTNSDEADESKNNAAEKRRLLKEPPL</sequence>
<evidence type="ECO:0000259" key="5">
    <source>
        <dbReference type="PROSITE" id="PS50835"/>
    </source>
</evidence>
<dbReference type="InterPro" id="IPR036179">
    <property type="entry name" value="Ig-like_dom_sf"/>
</dbReference>
<evidence type="ECO:0000256" key="1">
    <source>
        <dbReference type="ARBA" id="ARBA00022737"/>
    </source>
</evidence>
<reference evidence="7" key="1">
    <citation type="submission" date="2023-07" db="EMBL/GenBank/DDBJ databases">
        <authorList>
            <consortium name="CYATHOMIX"/>
        </authorList>
    </citation>
    <scope>NUCLEOTIDE SEQUENCE</scope>
    <source>
        <strain evidence="7">N/A</strain>
    </source>
</reference>
<dbReference type="EMBL" id="CATQJL010000223">
    <property type="protein sequence ID" value="CAJ0598873.1"/>
    <property type="molecule type" value="Genomic_DNA"/>
</dbReference>
<feature type="chain" id="PRO_5041424688" description="Fibronectin type III domain protein" evidence="4">
    <location>
        <begin position="22"/>
        <end position="1469"/>
    </location>
</feature>
<evidence type="ECO:0000259" key="6">
    <source>
        <dbReference type="PROSITE" id="PS50853"/>
    </source>
</evidence>
<dbReference type="PANTHER" id="PTHR13817">
    <property type="entry name" value="TITIN"/>
    <property type="match status" value="1"/>
</dbReference>
<dbReference type="CDD" id="cd00063">
    <property type="entry name" value="FN3"/>
    <property type="match status" value="7"/>
</dbReference>
<evidence type="ECO:0000313" key="7">
    <source>
        <dbReference type="EMBL" id="CAJ0598873.1"/>
    </source>
</evidence>
<feature type="region of interest" description="Disordered" evidence="3">
    <location>
        <begin position="1421"/>
        <end position="1469"/>
    </location>
</feature>
<feature type="compositionally biased region" description="Basic and acidic residues" evidence="3">
    <location>
        <begin position="1452"/>
        <end position="1469"/>
    </location>
</feature>
<dbReference type="Pfam" id="PF13927">
    <property type="entry name" value="Ig_3"/>
    <property type="match status" value="1"/>
</dbReference>
<feature type="domain" description="Fibronectin type-III" evidence="6">
    <location>
        <begin position="332"/>
        <end position="430"/>
    </location>
</feature>
<feature type="domain" description="Ig-like" evidence="5">
    <location>
        <begin position="234"/>
        <end position="328"/>
    </location>
</feature>
<comment type="caution">
    <text evidence="7">The sequence shown here is derived from an EMBL/GenBank/DDBJ whole genome shotgun (WGS) entry which is preliminary data.</text>
</comment>
<feature type="domain" description="Ig-like" evidence="5">
    <location>
        <begin position="1056"/>
        <end position="1141"/>
    </location>
</feature>
<dbReference type="PROSITE" id="PS50853">
    <property type="entry name" value="FN3"/>
    <property type="match status" value="6"/>
</dbReference>
<name>A0AA36GV53_CYLNA</name>
<gene>
    <name evidence="7" type="ORF">CYNAS_LOCUS10856</name>
</gene>